<proteinExistence type="predicted"/>
<comment type="caution">
    <text evidence="1">The sequence shown here is derived from an EMBL/GenBank/DDBJ whole genome shotgun (WGS) entry which is preliminary data.</text>
</comment>
<gene>
    <name evidence="1" type="ORF">LAUMK4_05251</name>
</gene>
<evidence type="ECO:0000313" key="1">
    <source>
        <dbReference type="EMBL" id="VBA30816.1"/>
    </source>
</evidence>
<reference evidence="1 2" key="1">
    <citation type="submission" date="2018-09" db="EMBL/GenBank/DDBJ databases">
        <authorList>
            <person name="Tagini F."/>
        </authorList>
    </citation>
    <scope>NUCLEOTIDE SEQUENCE [LARGE SCALE GENOMIC DNA]</scope>
    <source>
        <strain evidence="1 2">MK4</strain>
    </source>
</reference>
<sequence>MPSRNRTGLTPATSVPLTVTVPEVGSTIRLIIRSAVVLPHPDGPTNTVSLPGGTSRLNRSRAVVPSAYTLATLSKPIMAG</sequence>
<dbReference type="EMBL" id="UPHM01000144">
    <property type="protein sequence ID" value="VBA30816.1"/>
    <property type="molecule type" value="Genomic_DNA"/>
</dbReference>
<keyword evidence="2" id="KW-1185">Reference proteome</keyword>
<protein>
    <submittedName>
        <fullName evidence="1">Uncharacterized protein</fullName>
    </submittedName>
</protein>
<dbReference type="Proteomes" id="UP000271464">
    <property type="component" value="Unassembled WGS sequence"/>
</dbReference>
<name>A0ABY6RQV8_9MYCO</name>
<accession>A0ABY6RQV8</accession>
<organism evidence="1 2">
    <name type="scientific">Mycobacterium persicum</name>
    <dbReference type="NCBI Taxonomy" id="1487726"/>
    <lineage>
        <taxon>Bacteria</taxon>
        <taxon>Bacillati</taxon>
        <taxon>Actinomycetota</taxon>
        <taxon>Actinomycetes</taxon>
        <taxon>Mycobacteriales</taxon>
        <taxon>Mycobacteriaceae</taxon>
        <taxon>Mycobacterium</taxon>
    </lineage>
</organism>
<evidence type="ECO:0000313" key="2">
    <source>
        <dbReference type="Proteomes" id="UP000271464"/>
    </source>
</evidence>